<dbReference type="AlphaFoldDB" id="A0A1H1CQD3"/>
<keyword evidence="1" id="KW-1133">Transmembrane helix</keyword>
<sequence>MSVLDVKAAPGSGQRTRRRRWIVLPVALLCVLGTCFGYLFATAEVKPSAQLGLSVEVPGGLASITGVIPLENDGWQPPAPAAALKPDPVEGAHRVRVQVQFTALDKAGLPVDPGSFFIDGLGSGKPHPLWSSSPPMTLDQGESANTTMVFELPDKAVALVLEDSSGDRLSLGTEHHTGG</sequence>
<dbReference type="STRING" id="37928.SAMN04489742_2040"/>
<dbReference type="OrthoDB" id="4950647at2"/>
<keyword evidence="1" id="KW-0812">Transmembrane</keyword>
<evidence type="ECO:0000313" key="2">
    <source>
        <dbReference type="EMBL" id="SDQ66471.1"/>
    </source>
</evidence>
<organism evidence="2 3">
    <name type="scientific">Crystallibacter crystallopoietes</name>
    <dbReference type="NCBI Taxonomy" id="37928"/>
    <lineage>
        <taxon>Bacteria</taxon>
        <taxon>Bacillati</taxon>
        <taxon>Actinomycetota</taxon>
        <taxon>Actinomycetes</taxon>
        <taxon>Micrococcales</taxon>
        <taxon>Micrococcaceae</taxon>
        <taxon>Crystallibacter</taxon>
    </lineage>
</organism>
<keyword evidence="3" id="KW-1185">Reference proteome</keyword>
<protein>
    <recommendedName>
        <fullName evidence="4">DUF4352 domain-containing protein</fullName>
    </recommendedName>
</protein>
<dbReference type="Proteomes" id="UP000181917">
    <property type="component" value="Unassembled WGS sequence"/>
</dbReference>
<gene>
    <name evidence="2" type="ORF">SAMN04489742_2040</name>
</gene>
<dbReference type="RefSeq" id="WP_074700305.1">
    <property type="nucleotide sequence ID" value="NZ_CP018863.1"/>
</dbReference>
<dbReference type="KEGG" id="acry:AC20117_07195"/>
<dbReference type="EMBL" id="FNKH01000002">
    <property type="protein sequence ID" value="SDQ66471.1"/>
    <property type="molecule type" value="Genomic_DNA"/>
</dbReference>
<evidence type="ECO:0008006" key="4">
    <source>
        <dbReference type="Google" id="ProtNLM"/>
    </source>
</evidence>
<evidence type="ECO:0000313" key="3">
    <source>
        <dbReference type="Proteomes" id="UP000181917"/>
    </source>
</evidence>
<proteinExistence type="predicted"/>
<reference evidence="2 3" key="1">
    <citation type="submission" date="2016-10" db="EMBL/GenBank/DDBJ databases">
        <authorList>
            <person name="de Groot N.N."/>
        </authorList>
    </citation>
    <scope>NUCLEOTIDE SEQUENCE [LARGE SCALE GENOMIC DNA]</scope>
    <source>
        <strain evidence="2 3">DSM 20117</strain>
    </source>
</reference>
<feature type="transmembrane region" description="Helical" evidence="1">
    <location>
        <begin position="21"/>
        <end position="41"/>
    </location>
</feature>
<accession>A0A1H1CQD3</accession>
<name>A0A1H1CQD3_9MICC</name>
<keyword evidence="1" id="KW-0472">Membrane</keyword>
<evidence type="ECO:0000256" key="1">
    <source>
        <dbReference type="SAM" id="Phobius"/>
    </source>
</evidence>